<dbReference type="GO" id="GO:0015074">
    <property type="term" value="P:DNA integration"/>
    <property type="evidence" value="ECO:0007669"/>
    <property type="project" value="InterPro"/>
</dbReference>
<organism evidence="4 6">
    <name type="scientific">Xanthobacter flavus</name>
    <dbReference type="NCBI Taxonomy" id="281"/>
    <lineage>
        <taxon>Bacteria</taxon>
        <taxon>Pseudomonadati</taxon>
        <taxon>Pseudomonadota</taxon>
        <taxon>Alphaproteobacteria</taxon>
        <taxon>Hyphomicrobiales</taxon>
        <taxon>Xanthobacteraceae</taxon>
        <taxon>Xanthobacter</taxon>
    </lineage>
</organism>
<keyword evidence="7" id="KW-1185">Reference proteome</keyword>
<gene>
    <name evidence="5" type="ORF">GGQ86_005418</name>
    <name evidence="4" type="ORF">XFLAVUS301_53380</name>
</gene>
<dbReference type="EMBL" id="BSDO01000023">
    <property type="protein sequence ID" value="GLI25664.1"/>
    <property type="molecule type" value="Genomic_DNA"/>
</dbReference>
<dbReference type="InterPro" id="IPR024457">
    <property type="entry name" value="Putative_integrase_N"/>
</dbReference>
<evidence type="ECO:0000313" key="4">
    <source>
        <dbReference type="EMBL" id="GLI25664.1"/>
    </source>
</evidence>
<dbReference type="InterPro" id="IPR013762">
    <property type="entry name" value="Integrase-like_cat_sf"/>
</dbReference>
<dbReference type="AlphaFoldDB" id="A0A9W6FM94"/>
<dbReference type="Proteomes" id="UP001245370">
    <property type="component" value="Unassembled WGS sequence"/>
</dbReference>
<dbReference type="EMBL" id="JAVDPY010000021">
    <property type="protein sequence ID" value="MDR6336914.1"/>
    <property type="molecule type" value="Genomic_DNA"/>
</dbReference>
<comment type="caution">
    <text evidence="4">The sequence shown here is derived from an EMBL/GenBank/DDBJ whole genome shotgun (WGS) entry which is preliminary data.</text>
</comment>
<dbReference type="RefSeq" id="WP_281810149.1">
    <property type="nucleotide sequence ID" value="NZ_BSDO01000023.1"/>
</dbReference>
<proteinExistence type="predicted"/>
<evidence type="ECO:0000259" key="3">
    <source>
        <dbReference type="Pfam" id="PF12835"/>
    </source>
</evidence>
<evidence type="ECO:0000313" key="5">
    <source>
        <dbReference type="EMBL" id="MDR6336914.1"/>
    </source>
</evidence>
<feature type="domain" description="Putative integrase N-terminal" evidence="2">
    <location>
        <begin position="1"/>
        <end position="81"/>
    </location>
</feature>
<dbReference type="Pfam" id="PF12834">
    <property type="entry name" value="Phage_int_SAM_2"/>
    <property type="match status" value="1"/>
</dbReference>
<dbReference type="InterPro" id="IPR011010">
    <property type="entry name" value="DNA_brk_join_enz"/>
</dbReference>
<protein>
    <submittedName>
        <fullName evidence="4">Integrase</fullName>
    </submittedName>
</protein>
<dbReference type="SUPFAM" id="SSF56349">
    <property type="entry name" value="DNA breaking-rejoining enzymes"/>
    <property type="match status" value="1"/>
</dbReference>
<name>A0A9W6FM94_XANFL</name>
<reference evidence="4" key="1">
    <citation type="submission" date="2022-12" db="EMBL/GenBank/DDBJ databases">
        <title>Reference genome sequencing for broad-spectrum identification of bacterial and archaeal isolates by mass spectrometry.</title>
        <authorList>
            <person name="Sekiguchi Y."/>
            <person name="Tourlousse D.M."/>
        </authorList>
    </citation>
    <scope>NUCLEOTIDE SEQUENCE</scope>
    <source>
        <strain evidence="4">301</strain>
    </source>
</reference>
<dbReference type="GO" id="GO:0003677">
    <property type="term" value="F:DNA binding"/>
    <property type="evidence" value="ECO:0007669"/>
    <property type="project" value="InterPro"/>
</dbReference>
<evidence type="ECO:0000313" key="7">
    <source>
        <dbReference type="Proteomes" id="UP001245370"/>
    </source>
</evidence>
<reference evidence="5 7" key="2">
    <citation type="submission" date="2023-07" db="EMBL/GenBank/DDBJ databases">
        <title>Genomic Encyclopedia of Type Strains, Phase IV (KMG-IV): sequencing the most valuable type-strain genomes for metagenomic binning, comparative biology and taxonomic classification.</title>
        <authorList>
            <person name="Goeker M."/>
        </authorList>
    </citation>
    <scope>NUCLEOTIDE SEQUENCE [LARGE SCALE GENOMIC DNA]</scope>
    <source>
        <strain evidence="5 7">DSM 338</strain>
    </source>
</reference>
<dbReference type="Proteomes" id="UP001144397">
    <property type="component" value="Unassembled WGS sequence"/>
</dbReference>
<dbReference type="Pfam" id="PF12835">
    <property type="entry name" value="Integrase_1"/>
    <property type="match status" value="1"/>
</dbReference>
<evidence type="ECO:0000259" key="2">
    <source>
        <dbReference type="Pfam" id="PF12834"/>
    </source>
</evidence>
<accession>A0A9W6FM94</accession>
<evidence type="ECO:0000313" key="6">
    <source>
        <dbReference type="Proteomes" id="UP001144397"/>
    </source>
</evidence>
<dbReference type="InterPro" id="IPR024456">
    <property type="entry name" value="Integrase_catalytic_putative"/>
</dbReference>
<evidence type="ECO:0000256" key="1">
    <source>
        <dbReference type="ARBA" id="ARBA00023172"/>
    </source>
</evidence>
<dbReference type="GeneID" id="95766109"/>
<feature type="domain" description="Integrase catalytic" evidence="3">
    <location>
        <begin position="108"/>
        <end position="232"/>
    </location>
</feature>
<dbReference type="GO" id="GO:0006310">
    <property type="term" value="P:DNA recombination"/>
    <property type="evidence" value="ECO:0007669"/>
    <property type="project" value="UniProtKB-KW"/>
</dbReference>
<keyword evidence="1" id="KW-0233">DNA recombination</keyword>
<sequence>MDDLSFSLKALTQRVADGSFATRANRHRGLQAMAGELRQLGFRLPAATSLKPKHIDALVGHWKAEGVTDATIRNRLGWARWWAEQINKPGLVPASNERFGLAERTPYQGSKARKADAATLARVKDERIKLALQLEAAFGLRREEALKFRPQISDRGRYLALVPSTTKGGRYREIPLTHPRQRELLEEVRRVAGDGSLVPAGMTYRDYLQRYKHQTRAAGLGQAHGLRHGYAQWRYKVLTGWDCPARGGPTIERMTADQERRDRSVRLAISRELGHGRLAVVDTYLGRRRSPKEGRAA</sequence>
<dbReference type="Gene3D" id="1.10.443.10">
    <property type="entry name" value="Intergrase catalytic core"/>
    <property type="match status" value="1"/>
</dbReference>